<organism evidence="1">
    <name type="scientific">Spongospora subterranea</name>
    <dbReference type="NCBI Taxonomy" id="70186"/>
    <lineage>
        <taxon>Eukaryota</taxon>
        <taxon>Sar</taxon>
        <taxon>Rhizaria</taxon>
        <taxon>Endomyxa</taxon>
        <taxon>Phytomyxea</taxon>
        <taxon>Plasmodiophorida</taxon>
        <taxon>Plasmodiophoridae</taxon>
        <taxon>Spongospora</taxon>
    </lineage>
</organism>
<reference evidence="1" key="1">
    <citation type="submission" date="2015-04" db="EMBL/GenBank/DDBJ databases">
        <title>The genome sequence of the plant pathogenic Rhizarian Plasmodiophora brassicae reveals insights in its biotrophic life cycle and the origin of chitin synthesis.</title>
        <authorList>
            <person name="Schwelm A."/>
            <person name="Fogelqvist J."/>
            <person name="Knaust A."/>
            <person name="Julke S."/>
            <person name="Lilja T."/>
            <person name="Dhandapani V."/>
            <person name="Bonilla-Rosso G."/>
            <person name="Karlsson M."/>
            <person name="Shevchenko A."/>
            <person name="Choi S.R."/>
            <person name="Kim H.G."/>
            <person name="Park J.Y."/>
            <person name="Lim Y.P."/>
            <person name="Ludwig-Muller J."/>
            <person name="Dixelius C."/>
        </authorList>
    </citation>
    <scope>NUCLEOTIDE SEQUENCE</scope>
    <source>
        <tissue evidence="1">Potato root galls</tissue>
    </source>
</reference>
<dbReference type="EMBL" id="HACM01006208">
    <property type="protein sequence ID" value="CRZ06650.1"/>
    <property type="molecule type" value="Transcribed_RNA"/>
</dbReference>
<accession>A0A0H5QXH7</accession>
<evidence type="ECO:0000313" key="1">
    <source>
        <dbReference type="EMBL" id="CRZ06650.1"/>
    </source>
</evidence>
<sequence>MTIYTMPFINQRIPGSAVIVDVGYIQTPEQPSYIARPGTPSMHGQVFSHSIPAFYENRLSFWLDSAHNVVTGQTHSFSANVALIRLITAPASLQYQAALIGAAWQAAFIVSMRFAPYHTLKEPRRRRKRCQSS</sequence>
<protein>
    <submittedName>
        <fullName evidence="1">Uncharacterized protein</fullName>
    </submittedName>
</protein>
<proteinExistence type="predicted"/>
<dbReference type="AlphaFoldDB" id="A0A0H5QXH7"/>
<name>A0A0H5QXH7_9EUKA</name>